<feature type="region of interest" description="Disordered" evidence="1">
    <location>
        <begin position="390"/>
        <end position="550"/>
    </location>
</feature>
<dbReference type="EMBL" id="CAMXCT020006001">
    <property type="protein sequence ID" value="CAL1167070.1"/>
    <property type="molecule type" value="Genomic_DNA"/>
</dbReference>
<dbReference type="EMBL" id="CAMXCT010006001">
    <property type="protein sequence ID" value="CAI4013695.1"/>
    <property type="molecule type" value="Genomic_DNA"/>
</dbReference>
<feature type="compositionally biased region" description="Basic residues" evidence="1">
    <location>
        <begin position="678"/>
        <end position="691"/>
    </location>
</feature>
<feature type="compositionally biased region" description="Pro residues" evidence="1">
    <location>
        <begin position="506"/>
        <end position="523"/>
    </location>
</feature>
<evidence type="ECO:0000313" key="3">
    <source>
        <dbReference type="EMBL" id="CAL4801007.1"/>
    </source>
</evidence>
<feature type="compositionally biased region" description="Basic and acidic residues" evidence="1">
    <location>
        <begin position="447"/>
        <end position="501"/>
    </location>
</feature>
<gene>
    <name evidence="2" type="ORF">C1SCF055_LOCUS38649</name>
</gene>
<protein>
    <submittedName>
        <fullName evidence="3">Integrase catalytic domain-containing protein</fullName>
    </submittedName>
</protein>
<reference evidence="3 4" key="2">
    <citation type="submission" date="2024-05" db="EMBL/GenBank/DDBJ databases">
        <authorList>
            <person name="Chen Y."/>
            <person name="Shah S."/>
            <person name="Dougan E. K."/>
            <person name="Thang M."/>
            <person name="Chan C."/>
        </authorList>
    </citation>
    <scope>NUCLEOTIDE SEQUENCE [LARGE SCALE GENOMIC DNA]</scope>
</reference>
<feature type="compositionally biased region" description="Basic and acidic residues" evidence="1">
    <location>
        <begin position="613"/>
        <end position="622"/>
    </location>
</feature>
<evidence type="ECO:0000313" key="2">
    <source>
        <dbReference type="EMBL" id="CAI4013695.1"/>
    </source>
</evidence>
<dbReference type="OrthoDB" id="482670at2759"/>
<name>A0A9P1DQ80_9DINO</name>
<comment type="caution">
    <text evidence="2">The sequence shown here is derived from an EMBL/GenBank/DDBJ whole genome shotgun (WGS) entry which is preliminary data.</text>
</comment>
<dbReference type="Proteomes" id="UP001152797">
    <property type="component" value="Unassembled WGS sequence"/>
</dbReference>
<reference evidence="2" key="1">
    <citation type="submission" date="2022-10" db="EMBL/GenBank/DDBJ databases">
        <authorList>
            <person name="Chen Y."/>
            <person name="Dougan E. K."/>
            <person name="Chan C."/>
            <person name="Rhodes N."/>
            <person name="Thang M."/>
        </authorList>
    </citation>
    <scope>NUCLEOTIDE SEQUENCE</scope>
</reference>
<evidence type="ECO:0000313" key="4">
    <source>
        <dbReference type="Proteomes" id="UP001152797"/>
    </source>
</evidence>
<feature type="compositionally biased region" description="Low complexity" evidence="1">
    <location>
        <begin position="308"/>
        <end position="317"/>
    </location>
</feature>
<feature type="compositionally biased region" description="Basic and acidic residues" evidence="1">
    <location>
        <begin position="716"/>
        <end position="727"/>
    </location>
</feature>
<dbReference type="EMBL" id="CAMXCT030006001">
    <property type="protein sequence ID" value="CAL4801007.1"/>
    <property type="molecule type" value="Genomic_DNA"/>
</dbReference>
<feature type="region of interest" description="Disordered" evidence="1">
    <location>
        <begin position="589"/>
        <end position="727"/>
    </location>
</feature>
<feature type="compositionally biased region" description="Basic and acidic residues" evidence="1">
    <location>
        <begin position="640"/>
        <end position="658"/>
    </location>
</feature>
<organism evidence="2">
    <name type="scientific">Cladocopium goreaui</name>
    <dbReference type="NCBI Taxonomy" id="2562237"/>
    <lineage>
        <taxon>Eukaryota</taxon>
        <taxon>Sar</taxon>
        <taxon>Alveolata</taxon>
        <taxon>Dinophyceae</taxon>
        <taxon>Suessiales</taxon>
        <taxon>Symbiodiniaceae</taxon>
        <taxon>Cladocopium</taxon>
    </lineage>
</organism>
<evidence type="ECO:0000256" key="1">
    <source>
        <dbReference type="SAM" id="MobiDB-lite"/>
    </source>
</evidence>
<accession>A0A9P1DQ80</accession>
<feature type="region of interest" description="Disordered" evidence="1">
    <location>
        <begin position="276"/>
        <end position="352"/>
    </location>
</feature>
<keyword evidence="4" id="KW-1185">Reference proteome</keyword>
<proteinExistence type="predicted"/>
<feature type="compositionally biased region" description="Acidic residues" evidence="1">
    <location>
        <begin position="401"/>
        <end position="421"/>
    </location>
</feature>
<sequence>MSVHFAAICSSNMSAEKQLDAAQKFLRGITSLASYAEVREKQALGVQRSLEKIAAFSVAQAAIWLAALQEELWSDAQVATFREIVAFKARPVEADNSKASTQDFTLLPFYLTDELGQDIGNPSVDSDRLLYRLCQHAAKMSLRNASEATKATLVVMSKWITCTRGLTPKEQYELYCRQKPLVTKYLVGVSCGKYLVDLPLDSQDLDEGIRTRVFPTGKPQQCAMAQDIRDYVCHMPLRKDNRLLVADTQAVSASRVSGGGFAFFTAGLKRPAASLPSAKVPKAKGRPRKDCSGPVPSKQGAVKKVLKRPAAAKAAAVGLDPATSRGAGSRKSGVPSTRGTGGPALSRAERRERVMALVPRAKRQEYKGGCGKCRFTAGCTPSCWRERGFQDLMAPKKDGKEEEDDSDEYTYCTEEDEEEPDPMPSTEAVAAPVSPNEKAAVAAVRIYEARAAKDEPSSSDDRGPRARDRRPPSPARRERRERHEEPRGSRVPERETRDTREVAPFPSLPTPAPGLPPPPPPNSPRGNWTTKGRKQRCPHCWQKVGSGGSTSGMSQHMYWNEHCLTWQCYGDGTRCSWEEAVARAHEVKLGREREEYAELAEGVTPARSRQQRRAKEEGKEKAGSGQEGLPREGKAKRREHRDAVADDPRDHMEQAENVRRRRAEVPPEPEEKEETSGRRRKHKKHRHRRRSPSPDVRAGPKGPKKPPSDDDEDDRDMGSAKRRTAPDEVWIKVPRSALLFRRNPMGTFLLRGAKSNIVLTLQQNGHARTDALTSAECSSACLIPVSYGEDRDAWSQHLPWNRKFLVNDLLRESFTGAEPALRFYGKHGAAYGQLTRRDSKWHCATCSAKIFECSGVCGRLRTSADVCGHKPDWRLSADFVCGFARKGLIWT</sequence>
<feature type="compositionally biased region" description="Basic and acidic residues" evidence="1">
    <location>
        <begin position="390"/>
        <end position="400"/>
    </location>
</feature>
<dbReference type="AlphaFoldDB" id="A0A9P1DQ80"/>